<reference evidence="1" key="1">
    <citation type="journal article" date="2021" name="PeerJ">
        <title>Extensive microbial diversity within the chicken gut microbiome revealed by metagenomics and culture.</title>
        <authorList>
            <person name="Gilroy R."/>
            <person name="Ravi A."/>
            <person name="Getino M."/>
            <person name="Pursley I."/>
            <person name="Horton D.L."/>
            <person name="Alikhan N.F."/>
            <person name="Baker D."/>
            <person name="Gharbi K."/>
            <person name="Hall N."/>
            <person name="Watson M."/>
            <person name="Adriaenssens E.M."/>
            <person name="Foster-Nyarko E."/>
            <person name="Jarju S."/>
            <person name="Secka A."/>
            <person name="Antonio M."/>
            <person name="Oren A."/>
            <person name="Chaudhuri R.R."/>
            <person name="La Ragione R."/>
            <person name="Hildebrand F."/>
            <person name="Pallen M.J."/>
        </authorList>
    </citation>
    <scope>NUCLEOTIDE SEQUENCE</scope>
    <source>
        <strain evidence="1">CHK192-9172</strain>
    </source>
</reference>
<dbReference type="AlphaFoldDB" id="A0A9D2D4L2"/>
<accession>A0A9D2D4L2</accession>
<gene>
    <name evidence="1" type="ORF">IAA08_10845</name>
</gene>
<comment type="caution">
    <text evidence="1">The sequence shown here is derived from an EMBL/GenBank/DDBJ whole genome shotgun (WGS) entry which is preliminary data.</text>
</comment>
<proteinExistence type="predicted"/>
<organism evidence="1 2">
    <name type="scientific">Candidatus Eubacterium avistercoris</name>
    <dbReference type="NCBI Taxonomy" id="2838567"/>
    <lineage>
        <taxon>Bacteria</taxon>
        <taxon>Bacillati</taxon>
        <taxon>Bacillota</taxon>
        <taxon>Clostridia</taxon>
        <taxon>Eubacteriales</taxon>
        <taxon>Eubacteriaceae</taxon>
        <taxon>Eubacterium</taxon>
    </lineage>
</organism>
<protein>
    <submittedName>
        <fullName evidence="1">NEAT domain-containing protein</fullName>
    </submittedName>
</protein>
<dbReference type="EMBL" id="DXCH01000288">
    <property type="protein sequence ID" value="HIZ08414.1"/>
    <property type="molecule type" value="Genomic_DNA"/>
</dbReference>
<dbReference type="SUPFAM" id="SSF158911">
    <property type="entry name" value="NEAT domain-like"/>
    <property type="match status" value="1"/>
</dbReference>
<dbReference type="Gene3D" id="2.60.40.1850">
    <property type="match status" value="1"/>
</dbReference>
<dbReference type="Proteomes" id="UP000824024">
    <property type="component" value="Unassembled WGS sequence"/>
</dbReference>
<sequence>QSAQQDAMYLSMYCSNETFQVIQGMEERYRIKYKLKGRKQFDGDVLCRNLRDGIYQVPFVIYRENTENGNHMSMANEGFEHPCDLIVRKGKGLVRLRALPLTHSSAAGGSLMRGKIDTLKYYDGDTFCDTEKRGDFIQFPAQFLRFVNIGNSTDCIFHGSIYLKMTSSVGIVHMPESRAIFTLIL</sequence>
<feature type="non-terminal residue" evidence="1">
    <location>
        <position position="1"/>
    </location>
</feature>
<name>A0A9D2D4L2_9FIRM</name>
<evidence type="ECO:0000313" key="1">
    <source>
        <dbReference type="EMBL" id="HIZ08414.1"/>
    </source>
</evidence>
<evidence type="ECO:0000313" key="2">
    <source>
        <dbReference type="Proteomes" id="UP000824024"/>
    </source>
</evidence>
<reference evidence="1" key="2">
    <citation type="submission" date="2021-04" db="EMBL/GenBank/DDBJ databases">
        <authorList>
            <person name="Gilroy R."/>
        </authorList>
    </citation>
    <scope>NUCLEOTIDE SEQUENCE</scope>
    <source>
        <strain evidence="1">CHK192-9172</strain>
    </source>
</reference>
<dbReference type="InterPro" id="IPR037250">
    <property type="entry name" value="NEAT_dom_sf"/>
</dbReference>